<sequence>MTTIYLVRHGRTLFNLLNKVQGISDTPLLKEGERKAEELGERFKQEGITFDAAYSSDLSRAVKTAHLLLSHSANPDLPVIETADLRETSFGMFEGEPNDDVWARAGEESGNPELNGGAPDEIRIEGLSALKRLDTTGYGESYEDVRDRLEHILDRLASSGKTSILAVSHGMFINCAVYTLAKQRKHLPPIPNTSVTKLIYKDGRFEIAYVGRTEDL</sequence>
<comment type="caution">
    <text evidence="4">The sequence shown here is derived from an EMBL/GenBank/DDBJ whole genome shotgun (WGS) entry which is preliminary data.</text>
</comment>
<dbReference type="InterPro" id="IPR013078">
    <property type="entry name" value="His_Pase_superF_clade-1"/>
</dbReference>
<organism evidence="4 5">
    <name type="scientific">Sporolactobacillus shoreae</name>
    <dbReference type="NCBI Taxonomy" id="1465501"/>
    <lineage>
        <taxon>Bacteria</taxon>
        <taxon>Bacillati</taxon>
        <taxon>Bacillota</taxon>
        <taxon>Bacilli</taxon>
        <taxon>Bacillales</taxon>
        <taxon>Sporolactobacillaceae</taxon>
        <taxon>Sporolactobacillus</taxon>
    </lineage>
</organism>
<dbReference type="GO" id="GO:0043456">
    <property type="term" value="P:regulation of pentose-phosphate shunt"/>
    <property type="evidence" value="ECO:0007669"/>
    <property type="project" value="TreeGrafter"/>
</dbReference>
<dbReference type="AlphaFoldDB" id="A0A4Z0GLU4"/>
<dbReference type="RefSeq" id="WP_135349246.1">
    <property type="nucleotide sequence ID" value="NZ_SRJD01000016.1"/>
</dbReference>
<dbReference type="SUPFAM" id="SSF53254">
    <property type="entry name" value="Phosphoglycerate mutase-like"/>
    <property type="match status" value="1"/>
</dbReference>
<dbReference type="PANTHER" id="PTHR46517">
    <property type="entry name" value="FRUCTOSE-2,6-BISPHOSPHATASE TIGAR"/>
    <property type="match status" value="1"/>
</dbReference>
<dbReference type="GO" id="GO:0004331">
    <property type="term" value="F:fructose-2,6-bisphosphate 2-phosphatase activity"/>
    <property type="evidence" value="ECO:0007669"/>
    <property type="project" value="TreeGrafter"/>
</dbReference>
<dbReference type="InterPro" id="IPR029033">
    <property type="entry name" value="His_PPase_superfam"/>
</dbReference>
<name>A0A4Z0GLU4_9BACL</name>
<evidence type="ECO:0000256" key="2">
    <source>
        <dbReference type="PIRSR" id="PIRSR613078-1"/>
    </source>
</evidence>
<reference evidence="4 5" key="1">
    <citation type="journal article" date="2015" name="Int. J. Syst. Evol. Microbiol.">
        <title>Sporolactobacillus shoreae sp. nov. and Sporolactobacillus spathodeae sp. nov., two spore-forming lactic acid bacteria isolated from tree barks in Thailand.</title>
        <authorList>
            <person name="Thamacharoensuk T."/>
            <person name="Kitahara M."/>
            <person name="Ohkuma M."/>
            <person name="Thongchul N."/>
            <person name="Tanasupawat S."/>
        </authorList>
    </citation>
    <scope>NUCLEOTIDE SEQUENCE [LARGE SCALE GENOMIC DNA]</scope>
    <source>
        <strain evidence="4 5">BK92</strain>
    </source>
</reference>
<evidence type="ECO:0000313" key="5">
    <source>
        <dbReference type="Proteomes" id="UP000298347"/>
    </source>
</evidence>
<protein>
    <submittedName>
        <fullName evidence="4">Histidine phosphatase family protein</fullName>
    </submittedName>
</protein>
<keyword evidence="1" id="KW-0378">Hydrolase</keyword>
<dbReference type="PANTHER" id="PTHR46517:SF1">
    <property type="entry name" value="FRUCTOSE-2,6-BISPHOSPHATASE TIGAR"/>
    <property type="match status" value="1"/>
</dbReference>
<feature type="active site" description="Tele-phosphohistidine intermediate" evidence="2">
    <location>
        <position position="9"/>
    </location>
</feature>
<dbReference type="Gene3D" id="3.40.50.1240">
    <property type="entry name" value="Phosphoglycerate mutase-like"/>
    <property type="match status" value="1"/>
</dbReference>
<dbReference type="Proteomes" id="UP000298347">
    <property type="component" value="Unassembled WGS sequence"/>
</dbReference>
<accession>A0A4Z0GLU4</accession>
<dbReference type="InterPro" id="IPR051695">
    <property type="entry name" value="Phosphoglycerate_Mutase"/>
</dbReference>
<dbReference type="CDD" id="cd07067">
    <property type="entry name" value="HP_PGM_like"/>
    <property type="match status" value="1"/>
</dbReference>
<dbReference type="Pfam" id="PF00300">
    <property type="entry name" value="His_Phos_1"/>
    <property type="match status" value="1"/>
</dbReference>
<evidence type="ECO:0000313" key="4">
    <source>
        <dbReference type="EMBL" id="TGA97155.1"/>
    </source>
</evidence>
<dbReference type="GO" id="GO:0045820">
    <property type="term" value="P:negative regulation of glycolytic process"/>
    <property type="evidence" value="ECO:0007669"/>
    <property type="project" value="TreeGrafter"/>
</dbReference>
<feature type="active site" description="Proton donor/acceptor" evidence="2">
    <location>
        <position position="87"/>
    </location>
</feature>
<evidence type="ECO:0000256" key="1">
    <source>
        <dbReference type="ARBA" id="ARBA00022801"/>
    </source>
</evidence>
<dbReference type="EMBL" id="SRJD01000016">
    <property type="protein sequence ID" value="TGA97155.1"/>
    <property type="molecule type" value="Genomic_DNA"/>
</dbReference>
<dbReference type="OrthoDB" id="9782128at2"/>
<dbReference type="PIRSF" id="PIRSF000709">
    <property type="entry name" value="6PFK_2-Ptase"/>
    <property type="match status" value="1"/>
</dbReference>
<proteinExistence type="predicted"/>
<gene>
    <name evidence="4" type="ORF">E4665_13090</name>
</gene>
<dbReference type="SMART" id="SM00855">
    <property type="entry name" value="PGAM"/>
    <property type="match status" value="1"/>
</dbReference>
<feature type="binding site" evidence="3">
    <location>
        <begin position="8"/>
        <end position="15"/>
    </location>
    <ligand>
        <name>substrate</name>
    </ligand>
</feature>
<dbReference type="GO" id="GO:0005829">
    <property type="term" value="C:cytosol"/>
    <property type="evidence" value="ECO:0007669"/>
    <property type="project" value="TreeGrafter"/>
</dbReference>
<keyword evidence="5" id="KW-1185">Reference proteome</keyword>
<feature type="binding site" evidence="3">
    <location>
        <position position="60"/>
    </location>
    <ligand>
        <name>substrate</name>
    </ligand>
</feature>
<evidence type="ECO:0000256" key="3">
    <source>
        <dbReference type="PIRSR" id="PIRSR613078-2"/>
    </source>
</evidence>